<evidence type="ECO:0000256" key="1">
    <source>
        <dbReference type="SAM" id="Phobius"/>
    </source>
</evidence>
<dbReference type="Proteomes" id="UP000465778">
    <property type="component" value="Unassembled WGS sequence"/>
</dbReference>
<evidence type="ECO:0000313" key="2">
    <source>
        <dbReference type="EMBL" id="KAF0824307.1"/>
    </source>
</evidence>
<dbReference type="EMBL" id="VDEM01000016">
    <property type="protein sequence ID" value="KAF0824307.1"/>
    <property type="molecule type" value="Genomic_DNA"/>
</dbReference>
<protein>
    <submittedName>
        <fullName evidence="2">Uncharacterized protein</fullName>
    </submittedName>
</protein>
<proteinExistence type="predicted"/>
<sequence length="44" mass="5412">MNNYLLKASRDFFIKNNKRTPHIIMEFVSNFSFLFAFYLPFLLY</sequence>
<keyword evidence="1" id="KW-0812">Transmembrane</keyword>
<evidence type="ECO:0000313" key="3">
    <source>
        <dbReference type="Proteomes" id="UP000465778"/>
    </source>
</evidence>
<keyword evidence="1" id="KW-0472">Membrane</keyword>
<feature type="transmembrane region" description="Helical" evidence="1">
    <location>
        <begin position="23"/>
        <end position="43"/>
    </location>
</feature>
<comment type="caution">
    <text evidence="2">The sequence shown here is derived from an EMBL/GenBank/DDBJ whole genome shotgun (WGS) entry which is preliminary data.</text>
</comment>
<name>A0A800MXH4_CYTFI</name>
<reference evidence="2 3" key="1">
    <citation type="journal article" date="2020" name="G3 (Bethesda)">
        <title>Whole Genome Sequencing and Comparative Genomics of Two Nematicidal Bacillus Strains Reveals a Wide Range of Possible Virulence Factors.</title>
        <authorList>
            <person name="Susic N."/>
            <person name="Janezic S."/>
            <person name="Rupnik M."/>
            <person name="Geric Stare B."/>
        </authorList>
    </citation>
    <scope>NUCLEOTIDE SEQUENCE [LARGE SCALE GENOMIC DNA]</scope>
    <source>
        <strain evidence="2 3">I-1582</strain>
    </source>
</reference>
<organism evidence="2 3">
    <name type="scientific">Cytobacillus firmus</name>
    <name type="common">Bacillus firmus</name>
    <dbReference type="NCBI Taxonomy" id="1399"/>
    <lineage>
        <taxon>Bacteria</taxon>
        <taxon>Bacillati</taxon>
        <taxon>Bacillota</taxon>
        <taxon>Bacilli</taxon>
        <taxon>Bacillales</taxon>
        <taxon>Bacillaceae</taxon>
        <taxon>Cytobacillus</taxon>
    </lineage>
</organism>
<accession>A0A800MXH4</accession>
<gene>
    <name evidence="2" type="ORF">KIS1582_1823</name>
</gene>
<dbReference type="AlphaFoldDB" id="A0A800MXH4"/>
<keyword evidence="1" id="KW-1133">Transmembrane helix</keyword>